<dbReference type="Proteomes" id="UP000460412">
    <property type="component" value="Unassembled WGS sequence"/>
</dbReference>
<dbReference type="AlphaFoldDB" id="A0A7X3MEH0"/>
<sequence length="47" mass="5492">MNEANPKIKKNMFGKEGRVLSEGNKAESDCRCPCFGMDRKEYHVWKE</sequence>
<proteinExistence type="predicted"/>
<comment type="caution">
    <text evidence="1">The sequence shown here is derived from an EMBL/GenBank/DDBJ whole genome shotgun (WGS) entry which is preliminary data.</text>
</comment>
<gene>
    <name evidence="1" type="ORF">GN277_05775</name>
</gene>
<accession>A0A7X3MEH0</accession>
<evidence type="ECO:0000313" key="1">
    <source>
        <dbReference type="EMBL" id="MXP74903.1"/>
    </source>
</evidence>
<evidence type="ECO:0000313" key="2">
    <source>
        <dbReference type="Proteomes" id="UP000460412"/>
    </source>
</evidence>
<dbReference type="RefSeq" id="WP_159750232.1">
    <property type="nucleotide sequence ID" value="NZ_WUQX01000001.1"/>
</dbReference>
<name>A0A7X3MEH0_9FIRM</name>
<dbReference type="EMBL" id="WUQX01000001">
    <property type="protein sequence ID" value="MXP74903.1"/>
    <property type="molecule type" value="Genomic_DNA"/>
</dbReference>
<organism evidence="1 2">
    <name type="scientific">Sporofaciens musculi</name>
    <dbReference type="NCBI Taxonomy" id="2681861"/>
    <lineage>
        <taxon>Bacteria</taxon>
        <taxon>Bacillati</taxon>
        <taxon>Bacillota</taxon>
        <taxon>Clostridia</taxon>
        <taxon>Lachnospirales</taxon>
        <taxon>Lachnospiraceae</taxon>
        <taxon>Sporofaciens</taxon>
    </lineage>
</organism>
<protein>
    <submittedName>
        <fullName evidence="1">Uncharacterized protein</fullName>
    </submittedName>
</protein>
<keyword evidence="2" id="KW-1185">Reference proteome</keyword>
<reference evidence="1 2" key="1">
    <citation type="submission" date="2019-12" db="EMBL/GenBank/DDBJ databases">
        <title>Sporaefaciens musculi gen. nov., sp. nov., a novel bacterium isolated from the caecum of an obese mouse.</title>
        <authorList>
            <person name="Rasmussen T.S."/>
            <person name="Streidl T."/>
            <person name="Hitch T.C.A."/>
            <person name="Wortmann E."/>
            <person name="Deptula P."/>
            <person name="Hansen M."/>
            <person name="Nielsen D.S."/>
            <person name="Clavel T."/>
            <person name="Vogensen F.K."/>
        </authorList>
    </citation>
    <scope>NUCLEOTIDE SEQUENCE [LARGE SCALE GENOMIC DNA]</scope>
    <source>
        <strain evidence="1 2">WCA-9-b2</strain>
    </source>
</reference>